<dbReference type="Gene3D" id="3.40.50.300">
    <property type="entry name" value="P-loop containing nucleotide triphosphate hydrolases"/>
    <property type="match status" value="1"/>
</dbReference>
<evidence type="ECO:0000256" key="4">
    <source>
        <dbReference type="ARBA" id="ARBA00022692"/>
    </source>
</evidence>
<proteinExistence type="inferred from homology"/>
<evidence type="ECO:0000256" key="3">
    <source>
        <dbReference type="ARBA" id="ARBA00022475"/>
    </source>
</evidence>
<comment type="similarity">
    <text evidence="2">Belongs to the VirD4/TraG family.</text>
</comment>
<evidence type="ECO:0000256" key="1">
    <source>
        <dbReference type="ARBA" id="ARBA00004651"/>
    </source>
</evidence>
<reference evidence="7 8" key="1">
    <citation type="submission" date="2012-12" db="EMBL/GenBank/DDBJ databases">
        <title>Whole genome shotgun sequence of Gordonia sihwensis NBRC 108236.</title>
        <authorList>
            <person name="Yoshida I."/>
            <person name="Hosoyama A."/>
            <person name="Tsuchikane K."/>
            <person name="Ando Y."/>
            <person name="Baba S."/>
            <person name="Ohji S."/>
            <person name="Hamada M."/>
            <person name="Tamura T."/>
            <person name="Yamazoe A."/>
            <person name="Yamazaki S."/>
            <person name="Fujita N."/>
        </authorList>
    </citation>
    <scope>NUCLEOTIDE SEQUENCE [LARGE SCALE GENOMIC DNA]</scope>
    <source>
        <strain evidence="7 8">NBRC 108236</strain>
    </source>
</reference>
<dbReference type="CDD" id="cd01127">
    <property type="entry name" value="TrwB_TraG_TraD_VirD4"/>
    <property type="match status" value="1"/>
</dbReference>
<dbReference type="PANTHER" id="PTHR37937">
    <property type="entry name" value="CONJUGATIVE TRANSFER: DNA TRANSPORT"/>
    <property type="match status" value="1"/>
</dbReference>
<keyword evidence="8" id="KW-1185">Reference proteome</keyword>
<organism evidence="7 8">
    <name type="scientific">Gordonia sihwensis NBRC 108236</name>
    <dbReference type="NCBI Taxonomy" id="1223544"/>
    <lineage>
        <taxon>Bacteria</taxon>
        <taxon>Bacillati</taxon>
        <taxon>Actinomycetota</taxon>
        <taxon>Actinomycetes</taxon>
        <taxon>Mycobacteriales</taxon>
        <taxon>Gordoniaceae</taxon>
        <taxon>Gordonia</taxon>
    </lineage>
</organism>
<gene>
    <name evidence="7" type="ORF">GSI01S_34_00050</name>
</gene>
<dbReference type="GO" id="GO:0005886">
    <property type="term" value="C:plasma membrane"/>
    <property type="evidence" value="ECO:0007669"/>
    <property type="project" value="UniProtKB-SubCell"/>
</dbReference>
<keyword evidence="4" id="KW-0812">Transmembrane</keyword>
<name>L7LQL6_9ACTN</name>
<dbReference type="Pfam" id="PF02534">
    <property type="entry name" value="T4SS-DNA_transf"/>
    <property type="match status" value="1"/>
</dbReference>
<dbReference type="eggNOG" id="COG3505">
    <property type="taxonomic scope" value="Bacteria"/>
</dbReference>
<comment type="subcellular location">
    <subcellularLocation>
        <location evidence="1">Cell membrane</location>
        <topology evidence="1">Multi-pass membrane protein</topology>
    </subcellularLocation>
</comment>
<accession>L7LQL6</accession>
<protein>
    <recommendedName>
        <fullName evidence="9">TraD/TraG TraM recognition site domain-containing protein</fullName>
    </recommendedName>
</protein>
<evidence type="ECO:0000256" key="2">
    <source>
        <dbReference type="ARBA" id="ARBA00008806"/>
    </source>
</evidence>
<sequence length="415" mass="42923">MTAVTDAPYCGFRAGKYAEAGPHVIVSGPTGVGKTFRVLGPAAGLWPGPAIVVSSKTDIAELTIPARRKRGAQRVLDLGGHAHLPRDVQRVRYDPTTALETADDALDLAALLLKVGGIGAGSGGADAFWSTLATPPLAGLLWACNGAGGIARVADVVGNLAAWGPLVKSLAEDTEPGASRLGAQLKAVAAMEGRMQSSVIATMTPAVAAWMRSSIAPTDAEPPLDLDALTAGTLHVIAPGEGVAAPAACALLAQVVWKHRRAVEEGAPRPVVLIVADELANTAPLPHLPKWVTEARGLGVRIIAAVQAFSQLTARWGPDEGRVLREVFPTALVLTGSPDTELLDRAATYAGTVERGEVAIHDGGRQRTHTVTEAQAIRPEALAAPDSTKGRLLNGGRDAGLVDLPTWTQLTQKGT</sequence>
<dbReference type="InterPro" id="IPR027417">
    <property type="entry name" value="P-loop_NTPase"/>
</dbReference>
<evidence type="ECO:0000313" key="8">
    <source>
        <dbReference type="Proteomes" id="UP000035083"/>
    </source>
</evidence>
<dbReference type="PANTHER" id="PTHR37937:SF1">
    <property type="entry name" value="CONJUGATIVE TRANSFER: DNA TRANSPORT"/>
    <property type="match status" value="1"/>
</dbReference>
<dbReference type="SUPFAM" id="SSF52540">
    <property type="entry name" value="P-loop containing nucleoside triphosphate hydrolases"/>
    <property type="match status" value="1"/>
</dbReference>
<comment type="caution">
    <text evidence="7">The sequence shown here is derived from an EMBL/GenBank/DDBJ whole genome shotgun (WGS) entry which is preliminary data.</text>
</comment>
<keyword evidence="6" id="KW-0472">Membrane</keyword>
<keyword evidence="3" id="KW-1003">Cell membrane</keyword>
<evidence type="ECO:0000256" key="5">
    <source>
        <dbReference type="ARBA" id="ARBA00022989"/>
    </source>
</evidence>
<dbReference type="AlphaFoldDB" id="L7LQL6"/>
<dbReference type="InterPro" id="IPR003688">
    <property type="entry name" value="TraG/VirD4"/>
</dbReference>
<dbReference type="EMBL" id="BANU01000034">
    <property type="protein sequence ID" value="GAC62393.1"/>
    <property type="molecule type" value="Genomic_DNA"/>
</dbReference>
<dbReference type="Proteomes" id="UP000035083">
    <property type="component" value="Unassembled WGS sequence"/>
</dbReference>
<dbReference type="InterPro" id="IPR051539">
    <property type="entry name" value="T4SS-coupling_protein"/>
</dbReference>
<keyword evidence="5" id="KW-1133">Transmembrane helix</keyword>
<evidence type="ECO:0008006" key="9">
    <source>
        <dbReference type="Google" id="ProtNLM"/>
    </source>
</evidence>
<evidence type="ECO:0000256" key="6">
    <source>
        <dbReference type="ARBA" id="ARBA00023136"/>
    </source>
</evidence>
<evidence type="ECO:0000313" key="7">
    <source>
        <dbReference type="EMBL" id="GAC62393.1"/>
    </source>
</evidence>
<dbReference type="RefSeq" id="WP_006897802.1">
    <property type="nucleotide sequence ID" value="NZ_BANU01000034.1"/>
</dbReference>